<reference evidence="2" key="1">
    <citation type="submission" date="2022-11" db="EMBL/GenBank/DDBJ databases">
        <title>Chromosomal genome sequence assembly and mating type (MAT) locus characterization of the leprose asexual lichenized fungus Lepraria neglecta (Nyl.) Erichsen.</title>
        <authorList>
            <person name="Allen J.L."/>
            <person name="Pfeffer B."/>
        </authorList>
    </citation>
    <scope>NUCLEOTIDE SEQUENCE</scope>
    <source>
        <strain evidence="2">Allen 5258</strain>
    </source>
</reference>
<dbReference type="EMBL" id="JASNWA010000011">
    <property type="protein sequence ID" value="KAK3167707.1"/>
    <property type="molecule type" value="Genomic_DNA"/>
</dbReference>
<dbReference type="Proteomes" id="UP001276659">
    <property type="component" value="Unassembled WGS sequence"/>
</dbReference>
<feature type="compositionally biased region" description="Acidic residues" evidence="1">
    <location>
        <begin position="109"/>
        <end position="120"/>
    </location>
</feature>
<protein>
    <submittedName>
        <fullName evidence="2">Uncharacterized protein</fullName>
    </submittedName>
</protein>
<keyword evidence="3" id="KW-1185">Reference proteome</keyword>
<dbReference type="AlphaFoldDB" id="A0AAD9Z0H5"/>
<sequence>MQGNSESHEGLAQAVESAHIGLKDRHVDDNTRVFNLSGSEKPTDGPEASESWIRPLGDRRSVSENNDPQNDLPIAAESEPQSRAEEEKDPSANGVGSPIGGQKEREDRDAEGDSTDDDVVEVAAFSESDGVRVLVPPLQKSRPNIGSGGSTKRKDDREQSRSSIGDNSPRRSKKPRLNLSYEQPSVKLEKQFNSLQDKLSKLQGQTKKELAGIEIRQLEL</sequence>
<evidence type="ECO:0000256" key="1">
    <source>
        <dbReference type="SAM" id="MobiDB-lite"/>
    </source>
</evidence>
<gene>
    <name evidence="2" type="ORF">OEA41_010835</name>
</gene>
<accession>A0AAD9Z0H5</accession>
<name>A0AAD9Z0H5_9LECA</name>
<feature type="compositionally biased region" description="Basic and acidic residues" evidence="1">
    <location>
        <begin position="21"/>
        <end position="31"/>
    </location>
</feature>
<comment type="caution">
    <text evidence="2">The sequence shown here is derived from an EMBL/GenBank/DDBJ whole genome shotgun (WGS) entry which is preliminary data.</text>
</comment>
<feature type="region of interest" description="Disordered" evidence="1">
    <location>
        <begin position="1"/>
        <end position="184"/>
    </location>
</feature>
<evidence type="ECO:0000313" key="3">
    <source>
        <dbReference type="Proteomes" id="UP001276659"/>
    </source>
</evidence>
<organism evidence="2 3">
    <name type="scientific">Lepraria neglecta</name>
    <dbReference type="NCBI Taxonomy" id="209136"/>
    <lineage>
        <taxon>Eukaryota</taxon>
        <taxon>Fungi</taxon>
        <taxon>Dikarya</taxon>
        <taxon>Ascomycota</taxon>
        <taxon>Pezizomycotina</taxon>
        <taxon>Lecanoromycetes</taxon>
        <taxon>OSLEUM clade</taxon>
        <taxon>Lecanoromycetidae</taxon>
        <taxon>Lecanorales</taxon>
        <taxon>Lecanorineae</taxon>
        <taxon>Stereocaulaceae</taxon>
        <taxon>Lepraria</taxon>
    </lineage>
</organism>
<feature type="compositionally biased region" description="Basic and acidic residues" evidence="1">
    <location>
        <begin position="80"/>
        <end position="90"/>
    </location>
</feature>
<proteinExistence type="predicted"/>
<evidence type="ECO:0000313" key="2">
    <source>
        <dbReference type="EMBL" id="KAK3167707.1"/>
    </source>
</evidence>